<organism evidence="3 4">
    <name type="scientific">Snuella lapsa</name>
    <dbReference type="NCBI Taxonomy" id="870481"/>
    <lineage>
        <taxon>Bacteria</taxon>
        <taxon>Pseudomonadati</taxon>
        <taxon>Bacteroidota</taxon>
        <taxon>Flavobacteriia</taxon>
        <taxon>Flavobacteriales</taxon>
        <taxon>Flavobacteriaceae</taxon>
        <taxon>Snuella</taxon>
    </lineage>
</organism>
<dbReference type="Pfam" id="PF13517">
    <property type="entry name" value="FG-GAP_3"/>
    <property type="match status" value="5"/>
</dbReference>
<dbReference type="InterPro" id="IPR027039">
    <property type="entry name" value="Crtac1"/>
</dbReference>
<dbReference type="Pfam" id="PF07593">
    <property type="entry name" value="UnbV_ASPIC"/>
    <property type="match status" value="1"/>
</dbReference>
<dbReference type="PROSITE" id="PS51257">
    <property type="entry name" value="PROKAR_LIPOPROTEIN"/>
    <property type="match status" value="1"/>
</dbReference>
<dbReference type="InterPro" id="IPR011519">
    <property type="entry name" value="UnbV_ASPIC"/>
</dbReference>
<dbReference type="RefSeq" id="WP_345007351.1">
    <property type="nucleotide sequence ID" value="NZ_BAABCY010000085.1"/>
</dbReference>
<gene>
    <name evidence="3" type="ORF">GCM10022395_31260</name>
</gene>
<evidence type="ECO:0000259" key="2">
    <source>
        <dbReference type="Pfam" id="PF07593"/>
    </source>
</evidence>
<dbReference type="InterPro" id="IPR028994">
    <property type="entry name" value="Integrin_alpha_N"/>
</dbReference>
<dbReference type="PANTHER" id="PTHR16026">
    <property type="entry name" value="CARTILAGE ACIDIC PROTEIN 1"/>
    <property type="match status" value="1"/>
</dbReference>
<evidence type="ECO:0000256" key="1">
    <source>
        <dbReference type="ARBA" id="ARBA00022729"/>
    </source>
</evidence>
<name>A0ABP6YBI4_9FLAO</name>
<keyword evidence="1" id="KW-0732">Signal</keyword>
<keyword evidence="4" id="KW-1185">Reference proteome</keyword>
<dbReference type="Gene3D" id="2.130.10.130">
    <property type="entry name" value="Integrin alpha, N-terminal"/>
    <property type="match status" value="4"/>
</dbReference>
<sequence length="1116" mass="125184">MKLNNIVIPLIATLIIIACSDSKRPVLKNNKLFEEIDSKVSGVDFANILQENDSINYFNYGYMYMGGGVAVGDVNNDGLEDIFFTGNMVEDKLYLNRGDLQFDDITKIAKVEASSNIWTTGVTMVDVNADGWLDIYVSVSGIWANTKNLLFVNKGLNENGIPVFSEEAERYGVADVGNSVQGTFFDYDNDGDLDLYVINYPPTDFKTSVPEYYKLMNSVTELQSNSLYKNNGDNTFTNITVESGLLDFGLSLSAAIGDYNEDGWLDIYVSNDFASPDNFYFNNGDGTFTDQIKQTVNQTAFFGMGSDVADFNNDGRLDFFQLDMTPEDNRRSKANMQSMNVPMFNQMDYYGFHTQYMHNTLQLNIGNNKNGLPLFSNIPRLAEMALTDWSWGALFADFDNDGWKDLFVTNGTRREINNKDYFKKIGKQYNEKKTEGTNLLPLIEGIPSEKIDNYAFRNNGNLTFSNIGEQWGLNYKGFSNGVAYADLDNDGDLDLVVNNLDETSKIFKNTTSDYNSNNYLKVRLEGGDKNLLGVGAKVSLFYEGNMQLQQVMNSRGFQSAVPSTLNFGVGTVKSIDSLKVIWPDGKEQSLVALGVNKQIELNYVNSNFKSPLTISKQQLFKDLTNKLGIGYKHEENKFDDYFYQVLLPNKMSQFGPALAVGDVNNDNLEDFFVGGASGQLGVIYQQSKQGTFEKIILDESWTEDKIKEDVGALFFDANGDGFQDLYVVSGGNEFYKNSKPYQDRLYINDTKGNFVKNQTALPDMYVSGSKVVTGDYDNDGDMDIFIGGRHTPRHYPLPASSYILRNDSSDSEVLFTDVTQEIAPNLKDIGMVTDAVWTDFNNDGDLDLVIVGEWMPITFLENERGKFTDKTKDFELEKSTGWWNSIVAKDFDNDGDVDFVAGNLGLNYKYRATEKESFDVYADDFDNNGSVDIVLGYYYRGEQFPVRGRQCSSEQIPAIKIKFKDYNSFAEANLEDVYSTQSLEEALHYKAYNFATSYIENLGSGHFKMNILPNEAQVSSVNSILSEDINKDGNLDLVLSGNLYASEVETPRNDASYGLYLEGDGKGNFNPLLPYESGLLVKGDVKDSKWIKLSNGDQAILFAKNNDSLQIEKINR</sequence>
<evidence type="ECO:0000313" key="3">
    <source>
        <dbReference type="EMBL" id="GAA3580546.1"/>
    </source>
</evidence>
<reference evidence="4" key="1">
    <citation type="journal article" date="2019" name="Int. J. Syst. Evol. Microbiol.">
        <title>The Global Catalogue of Microorganisms (GCM) 10K type strain sequencing project: providing services to taxonomists for standard genome sequencing and annotation.</title>
        <authorList>
            <consortium name="The Broad Institute Genomics Platform"/>
            <consortium name="The Broad Institute Genome Sequencing Center for Infectious Disease"/>
            <person name="Wu L."/>
            <person name="Ma J."/>
        </authorList>
    </citation>
    <scope>NUCLEOTIDE SEQUENCE [LARGE SCALE GENOMIC DNA]</scope>
    <source>
        <strain evidence="4">JCM 17111</strain>
    </source>
</reference>
<dbReference type="InterPro" id="IPR013517">
    <property type="entry name" value="FG-GAP"/>
</dbReference>
<comment type="caution">
    <text evidence="3">The sequence shown here is derived from an EMBL/GenBank/DDBJ whole genome shotgun (WGS) entry which is preliminary data.</text>
</comment>
<dbReference type="Proteomes" id="UP001500954">
    <property type="component" value="Unassembled WGS sequence"/>
</dbReference>
<evidence type="ECO:0000313" key="4">
    <source>
        <dbReference type="Proteomes" id="UP001500954"/>
    </source>
</evidence>
<dbReference type="EMBL" id="BAABCY010000085">
    <property type="protein sequence ID" value="GAA3580546.1"/>
    <property type="molecule type" value="Genomic_DNA"/>
</dbReference>
<accession>A0ABP6YBI4</accession>
<feature type="domain" description="ASPIC/UnbV" evidence="2">
    <location>
        <begin position="533"/>
        <end position="599"/>
    </location>
</feature>
<protein>
    <submittedName>
        <fullName evidence="3">VCBS repeat-containing protein</fullName>
    </submittedName>
</protein>
<dbReference type="SUPFAM" id="SSF69318">
    <property type="entry name" value="Integrin alpha N-terminal domain"/>
    <property type="match status" value="3"/>
</dbReference>
<proteinExistence type="predicted"/>
<dbReference type="PANTHER" id="PTHR16026:SF0">
    <property type="entry name" value="CARTILAGE ACIDIC PROTEIN 1"/>
    <property type="match status" value="1"/>
</dbReference>